<dbReference type="EMBL" id="CP096255">
    <property type="protein sequence ID" value="UPT87682.1"/>
    <property type="molecule type" value="Genomic_DNA"/>
</dbReference>
<proteinExistence type="predicted"/>
<dbReference type="AlphaFoldDB" id="A0A8T5V4M6"/>
<organism evidence="1 2">
    <name type="scientific">Bradyrhizobium barranii subsp. apii</name>
    <dbReference type="NCBI Taxonomy" id="2819348"/>
    <lineage>
        <taxon>Bacteria</taxon>
        <taxon>Pseudomonadati</taxon>
        <taxon>Pseudomonadota</taxon>
        <taxon>Alphaproteobacteria</taxon>
        <taxon>Hyphomicrobiales</taxon>
        <taxon>Nitrobacteraceae</taxon>
        <taxon>Bradyrhizobium</taxon>
        <taxon>Bradyrhizobium barranii</taxon>
    </lineage>
</organism>
<reference evidence="1 2" key="1">
    <citation type="journal article" date="2017" name="Syst. Appl. Microbiol.">
        <title>Soybeans inoculated with root zone soils of Canadian native legumes harbour diverse and novel Bradyrhizobium spp. that possess agricultural potential.</title>
        <authorList>
            <person name="Bromfield E.S.P."/>
            <person name="Cloutier S."/>
            <person name="Tambong J.T."/>
            <person name="Tran Thi T.V."/>
        </authorList>
    </citation>
    <scope>NUCLEOTIDE SEQUENCE [LARGE SCALE GENOMIC DNA]</scope>
    <source>
        <strain evidence="1 2">1S5</strain>
    </source>
</reference>
<sequence>MVELADVLNRLLRLLIIVEPAADLGDPLAANAELLRAPASVSHGQHEHLMPFAARAFRAAPGVPDSALQQRPTQQFAANRQLADELVARLKGSMANYLQK</sequence>
<dbReference type="Proteomes" id="UP000551709">
    <property type="component" value="Chromosome"/>
</dbReference>
<accession>A0A8T5V4M6</accession>
<evidence type="ECO:0000313" key="1">
    <source>
        <dbReference type="EMBL" id="UPT87682.1"/>
    </source>
</evidence>
<evidence type="ECO:0000313" key="2">
    <source>
        <dbReference type="Proteomes" id="UP000551709"/>
    </source>
</evidence>
<name>A0A8T5V4M6_9BRAD</name>
<protein>
    <submittedName>
        <fullName evidence="1">Uncharacterized protein</fullName>
    </submittedName>
</protein>
<gene>
    <name evidence="1" type="ORF">HAP41_0000000410</name>
</gene>